<dbReference type="EMBL" id="SRLO01000407">
    <property type="protein sequence ID" value="TNN57351.1"/>
    <property type="molecule type" value="Genomic_DNA"/>
</dbReference>
<sequence>METSTLHQMEAERRSGRSLNSGRSPNRAAADGQVIGEEEEPQDWSSSLNREDPDSPHITEVQEDPEPPHITEVQEDPEPPHIKEEQEDPEYTHNKEVNEDPEPPHIKEEQEELWTNQEVEQLEGLEEAGIGFIFTIVKSEDEEEEEEEEAQSSHLHQRLTEHNETAAGGEDYRGPEPDWKCSGCWVFLSTNLQC</sequence>
<feature type="compositionally biased region" description="Basic and acidic residues" evidence="1">
    <location>
        <begin position="78"/>
        <end position="108"/>
    </location>
</feature>
<protein>
    <submittedName>
        <fullName evidence="2">Uncharacterized protein</fullName>
    </submittedName>
</protein>
<reference evidence="2 3" key="1">
    <citation type="submission" date="2019-03" db="EMBL/GenBank/DDBJ databases">
        <title>First draft genome of Liparis tanakae, snailfish: a comprehensive survey of snailfish specific genes.</title>
        <authorList>
            <person name="Kim W."/>
            <person name="Song I."/>
            <person name="Jeong J.-H."/>
            <person name="Kim D."/>
            <person name="Kim S."/>
            <person name="Ryu S."/>
            <person name="Song J.Y."/>
            <person name="Lee S.K."/>
        </authorList>
    </citation>
    <scope>NUCLEOTIDE SEQUENCE [LARGE SCALE GENOMIC DNA]</scope>
    <source>
        <tissue evidence="2">Muscle</tissue>
    </source>
</reference>
<evidence type="ECO:0000313" key="2">
    <source>
        <dbReference type="EMBL" id="TNN57351.1"/>
    </source>
</evidence>
<organism evidence="2 3">
    <name type="scientific">Liparis tanakae</name>
    <name type="common">Tanaka's snailfish</name>
    <dbReference type="NCBI Taxonomy" id="230148"/>
    <lineage>
        <taxon>Eukaryota</taxon>
        <taxon>Metazoa</taxon>
        <taxon>Chordata</taxon>
        <taxon>Craniata</taxon>
        <taxon>Vertebrata</taxon>
        <taxon>Euteleostomi</taxon>
        <taxon>Actinopterygii</taxon>
        <taxon>Neopterygii</taxon>
        <taxon>Teleostei</taxon>
        <taxon>Neoteleostei</taxon>
        <taxon>Acanthomorphata</taxon>
        <taxon>Eupercaria</taxon>
        <taxon>Perciformes</taxon>
        <taxon>Cottioidei</taxon>
        <taxon>Cottales</taxon>
        <taxon>Liparidae</taxon>
        <taxon>Liparis</taxon>
    </lineage>
</organism>
<gene>
    <name evidence="2" type="ORF">EYF80_032427</name>
</gene>
<name>A0A4Z2GVI0_9TELE</name>
<feature type="region of interest" description="Disordered" evidence="1">
    <location>
        <begin position="138"/>
        <end position="176"/>
    </location>
</feature>
<feature type="compositionally biased region" description="Acidic residues" evidence="1">
    <location>
        <begin position="140"/>
        <end position="150"/>
    </location>
</feature>
<feature type="compositionally biased region" description="Low complexity" evidence="1">
    <location>
        <begin position="17"/>
        <end position="27"/>
    </location>
</feature>
<accession>A0A4Z2GVI0</accession>
<comment type="caution">
    <text evidence="2">The sequence shown here is derived from an EMBL/GenBank/DDBJ whole genome shotgun (WGS) entry which is preliminary data.</text>
</comment>
<feature type="region of interest" description="Disordered" evidence="1">
    <location>
        <begin position="1"/>
        <end position="111"/>
    </location>
</feature>
<proteinExistence type="predicted"/>
<keyword evidence="3" id="KW-1185">Reference proteome</keyword>
<dbReference type="Proteomes" id="UP000314294">
    <property type="component" value="Unassembled WGS sequence"/>
</dbReference>
<evidence type="ECO:0000256" key="1">
    <source>
        <dbReference type="SAM" id="MobiDB-lite"/>
    </source>
</evidence>
<evidence type="ECO:0000313" key="3">
    <source>
        <dbReference type="Proteomes" id="UP000314294"/>
    </source>
</evidence>
<feature type="compositionally biased region" description="Basic and acidic residues" evidence="1">
    <location>
        <begin position="158"/>
        <end position="176"/>
    </location>
</feature>
<dbReference type="AlphaFoldDB" id="A0A4Z2GVI0"/>